<dbReference type="Proteomes" id="UP000314294">
    <property type="component" value="Unassembled WGS sequence"/>
</dbReference>
<comment type="caution">
    <text evidence="2">The sequence shown here is derived from an EMBL/GenBank/DDBJ whole genome shotgun (WGS) entry which is preliminary data.</text>
</comment>
<evidence type="ECO:0000256" key="1">
    <source>
        <dbReference type="SAM" id="MobiDB-lite"/>
    </source>
</evidence>
<organism evidence="2 3">
    <name type="scientific">Liparis tanakae</name>
    <name type="common">Tanaka's snailfish</name>
    <dbReference type="NCBI Taxonomy" id="230148"/>
    <lineage>
        <taxon>Eukaryota</taxon>
        <taxon>Metazoa</taxon>
        <taxon>Chordata</taxon>
        <taxon>Craniata</taxon>
        <taxon>Vertebrata</taxon>
        <taxon>Euteleostomi</taxon>
        <taxon>Actinopterygii</taxon>
        <taxon>Neopterygii</taxon>
        <taxon>Teleostei</taxon>
        <taxon>Neoteleostei</taxon>
        <taxon>Acanthomorphata</taxon>
        <taxon>Eupercaria</taxon>
        <taxon>Perciformes</taxon>
        <taxon>Cottioidei</taxon>
        <taxon>Cottales</taxon>
        <taxon>Liparidae</taxon>
        <taxon>Liparis</taxon>
    </lineage>
</organism>
<protein>
    <submittedName>
        <fullName evidence="2">Uncharacterized protein</fullName>
    </submittedName>
</protein>
<feature type="compositionally biased region" description="Basic and acidic residues" evidence="1">
    <location>
        <begin position="55"/>
        <end position="65"/>
    </location>
</feature>
<keyword evidence="3" id="KW-1185">Reference proteome</keyword>
<dbReference type="AlphaFoldDB" id="A0A4Z2EAV0"/>
<accession>A0A4Z2EAV0</accession>
<gene>
    <name evidence="2" type="ORF">EYF80_063899</name>
</gene>
<dbReference type="EMBL" id="SRLO01011256">
    <property type="protein sequence ID" value="TNN25966.1"/>
    <property type="molecule type" value="Genomic_DNA"/>
</dbReference>
<proteinExistence type="predicted"/>
<sequence length="65" mass="7205">MCAQMWLAGAVGSSTTSESLRSWCYTSTIQTSTIHQADGGREEEWVESQQWAEPQRGRDVVAEAL</sequence>
<evidence type="ECO:0000313" key="3">
    <source>
        <dbReference type="Proteomes" id="UP000314294"/>
    </source>
</evidence>
<reference evidence="2 3" key="1">
    <citation type="submission" date="2019-03" db="EMBL/GenBank/DDBJ databases">
        <title>First draft genome of Liparis tanakae, snailfish: a comprehensive survey of snailfish specific genes.</title>
        <authorList>
            <person name="Kim W."/>
            <person name="Song I."/>
            <person name="Jeong J.-H."/>
            <person name="Kim D."/>
            <person name="Kim S."/>
            <person name="Ryu S."/>
            <person name="Song J.Y."/>
            <person name="Lee S.K."/>
        </authorList>
    </citation>
    <scope>NUCLEOTIDE SEQUENCE [LARGE SCALE GENOMIC DNA]</scope>
    <source>
        <tissue evidence="2">Muscle</tissue>
    </source>
</reference>
<feature type="region of interest" description="Disordered" evidence="1">
    <location>
        <begin position="46"/>
        <end position="65"/>
    </location>
</feature>
<name>A0A4Z2EAV0_9TELE</name>
<evidence type="ECO:0000313" key="2">
    <source>
        <dbReference type="EMBL" id="TNN25966.1"/>
    </source>
</evidence>